<evidence type="ECO:0000313" key="2">
    <source>
        <dbReference type="EMBL" id="EMZ28842.1"/>
    </source>
</evidence>
<protein>
    <submittedName>
        <fullName evidence="2">Uncharacterized protein</fullName>
    </submittedName>
</protein>
<evidence type="ECO:0000313" key="3">
    <source>
        <dbReference type="Proteomes" id="UP000012589"/>
    </source>
</evidence>
<dbReference type="EMBL" id="AQFT01000057">
    <property type="protein sequence ID" value="EMZ28842.1"/>
    <property type="molecule type" value="Genomic_DNA"/>
</dbReference>
<evidence type="ECO:0000256" key="1">
    <source>
        <dbReference type="SAM" id="MobiDB-lite"/>
    </source>
</evidence>
<dbReference type="STRING" id="1235802.C823_01869"/>
<proteinExistence type="predicted"/>
<dbReference type="OrthoDB" id="48873at2"/>
<dbReference type="AlphaFoldDB" id="N2AHF8"/>
<comment type="caution">
    <text evidence="2">The sequence shown here is derived from an EMBL/GenBank/DDBJ whole genome shotgun (WGS) entry which is preliminary data.</text>
</comment>
<dbReference type="HOGENOM" id="CLU_153784_0_0_9"/>
<name>N2AHF8_9FIRM</name>
<keyword evidence="3" id="KW-1185">Reference proteome</keyword>
<reference evidence="2 3" key="1">
    <citation type="journal article" date="2014" name="Genome Announc.">
        <title>Draft genome sequences of the altered schaedler flora, a defined bacterial community from gnotobiotic mice.</title>
        <authorList>
            <person name="Wannemuehler M.J."/>
            <person name="Overstreet A.M."/>
            <person name="Ward D.V."/>
            <person name="Phillips G.J."/>
        </authorList>
    </citation>
    <scope>NUCLEOTIDE SEQUENCE [LARGE SCALE GENOMIC DNA]</scope>
    <source>
        <strain evidence="2 3">ASF492</strain>
    </source>
</reference>
<sequence length="138" mass="16506">MTENKTKQYTDNQYNRTPDHELGSGFSNYDRLMVELNNRQYYPKELYENFLNENSLDAYETFDKNTDHAKLLETVYSILQTLLSNIDMYRKVETEFVTSGEAATSLRNRLKDLRSEINRIKAEMHYADSDFTFMYYTR</sequence>
<feature type="region of interest" description="Disordered" evidence="1">
    <location>
        <begin position="1"/>
        <end position="22"/>
    </location>
</feature>
<dbReference type="PATRIC" id="fig|1235802.3.peg.1979"/>
<dbReference type="Proteomes" id="UP000012589">
    <property type="component" value="Unassembled WGS sequence"/>
</dbReference>
<accession>N2AHF8</accession>
<dbReference type="eggNOG" id="ENOG5032VXI">
    <property type="taxonomic scope" value="Bacteria"/>
</dbReference>
<gene>
    <name evidence="2" type="ORF">C823_01869</name>
</gene>
<organism evidence="2 3">
    <name type="scientific">Eubacterium plexicaudatum ASF492</name>
    <dbReference type="NCBI Taxonomy" id="1235802"/>
    <lineage>
        <taxon>Bacteria</taxon>
        <taxon>Bacillati</taxon>
        <taxon>Bacillota</taxon>
        <taxon>Clostridia</taxon>
        <taxon>Eubacteriales</taxon>
        <taxon>Eubacteriaceae</taxon>
        <taxon>Eubacterium</taxon>
    </lineage>
</organism>